<reference evidence="3 4" key="1">
    <citation type="submission" date="2020-01" db="EMBL/GenBank/DDBJ databases">
        <authorList>
            <person name="Lee S.D."/>
        </authorList>
    </citation>
    <scope>NUCLEOTIDE SEQUENCE [LARGE SCALE GENOMIC DNA]</scope>
    <source>
        <strain evidence="3 4">SAP-1</strain>
    </source>
</reference>
<keyword evidence="4" id="KW-1185">Reference proteome</keyword>
<gene>
    <name evidence="3" type="ORF">GW590_12465</name>
</gene>
<dbReference type="RefSeq" id="WP_169403384.1">
    <property type="nucleotide sequence ID" value="NZ_JAADJU010000006.1"/>
</dbReference>
<dbReference type="AlphaFoldDB" id="A0A848MKK8"/>
<dbReference type="PANTHER" id="PTHR34823">
    <property type="entry name" value="GLCNAC-BINDING PROTEIN A"/>
    <property type="match status" value="1"/>
</dbReference>
<feature type="chain" id="PRO_5032901323" evidence="1">
    <location>
        <begin position="24"/>
        <end position="505"/>
    </location>
</feature>
<dbReference type="PROSITE" id="PS50240">
    <property type="entry name" value="TRYPSIN_DOM"/>
    <property type="match status" value="1"/>
</dbReference>
<organism evidence="3 4">
    <name type="scientific">Rouxiella aceris</name>
    <dbReference type="NCBI Taxonomy" id="2703884"/>
    <lineage>
        <taxon>Bacteria</taxon>
        <taxon>Pseudomonadati</taxon>
        <taxon>Pseudomonadota</taxon>
        <taxon>Gammaproteobacteria</taxon>
        <taxon>Enterobacterales</taxon>
        <taxon>Yersiniaceae</taxon>
        <taxon>Rouxiella</taxon>
    </lineage>
</organism>
<evidence type="ECO:0000313" key="3">
    <source>
        <dbReference type="EMBL" id="NMP27669.1"/>
    </source>
</evidence>
<dbReference type="SUPFAM" id="SSF50494">
    <property type="entry name" value="Trypsin-like serine proteases"/>
    <property type="match status" value="1"/>
</dbReference>
<dbReference type="InterPro" id="IPR018114">
    <property type="entry name" value="TRYPSIN_HIS"/>
</dbReference>
<dbReference type="InterPro" id="IPR001254">
    <property type="entry name" value="Trypsin_dom"/>
</dbReference>
<feature type="domain" description="Peptidase S1" evidence="2">
    <location>
        <begin position="32"/>
        <end position="292"/>
    </location>
</feature>
<evidence type="ECO:0000256" key="1">
    <source>
        <dbReference type="SAM" id="SignalP"/>
    </source>
</evidence>
<dbReference type="Proteomes" id="UP000585363">
    <property type="component" value="Unassembled WGS sequence"/>
</dbReference>
<keyword evidence="1" id="KW-0732">Signal</keyword>
<dbReference type="PANTHER" id="PTHR34823:SF1">
    <property type="entry name" value="CHITIN-BINDING TYPE-4 DOMAIN-CONTAINING PROTEIN"/>
    <property type="match status" value="1"/>
</dbReference>
<name>A0A848MKK8_9GAMM</name>
<dbReference type="InterPro" id="IPR009003">
    <property type="entry name" value="Peptidase_S1_PA"/>
</dbReference>
<protein>
    <submittedName>
        <fullName evidence="3">Trypsin-like serine protease</fullName>
    </submittedName>
</protein>
<dbReference type="PROSITE" id="PS00134">
    <property type="entry name" value="TRYPSIN_HIS"/>
    <property type="match status" value="1"/>
</dbReference>
<dbReference type="EMBL" id="JAADJU010000006">
    <property type="protein sequence ID" value="NMP27669.1"/>
    <property type="molecule type" value="Genomic_DNA"/>
</dbReference>
<feature type="signal peptide" evidence="1">
    <location>
        <begin position="1"/>
        <end position="23"/>
    </location>
</feature>
<keyword evidence="3" id="KW-0645">Protease</keyword>
<dbReference type="GO" id="GO:0006508">
    <property type="term" value="P:proteolysis"/>
    <property type="evidence" value="ECO:0007669"/>
    <property type="project" value="UniProtKB-KW"/>
</dbReference>
<dbReference type="Gene3D" id="2.40.10.10">
    <property type="entry name" value="Trypsin-like serine proteases"/>
    <property type="match status" value="1"/>
</dbReference>
<comment type="caution">
    <text evidence="3">The sequence shown here is derived from an EMBL/GenBank/DDBJ whole genome shotgun (WGS) entry which is preliminary data.</text>
</comment>
<dbReference type="InterPro" id="IPR043504">
    <property type="entry name" value="Peptidase_S1_PA_chymotrypsin"/>
</dbReference>
<evidence type="ECO:0000259" key="2">
    <source>
        <dbReference type="PROSITE" id="PS50240"/>
    </source>
</evidence>
<dbReference type="InterPro" id="IPR051024">
    <property type="entry name" value="GlcNAc_Chitin_IntDeg"/>
</dbReference>
<reference evidence="3 4" key="2">
    <citation type="submission" date="2020-06" db="EMBL/GenBank/DDBJ databases">
        <title>Polyphasic characterization of a Rahnella strain isolated from tree sap.</title>
        <authorList>
            <person name="Kim I.S."/>
        </authorList>
    </citation>
    <scope>NUCLEOTIDE SEQUENCE [LARGE SCALE GENOMIC DNA]</scope>
    <source>
        <strain evidence="3 4">SAP-1</strain>
    </source>
</reference>
<dbReference type="Pfam" id="PF00089">
    <property type="entry name" value="Trypsin"/>
    <property type="match status" value="1"/>
</dbReference>
<accession>A0A848MKK8</accession>
<sequence>MTFNTLLRGLVFSTALLSANTFALIINHSTFIKNGGDINNIPNTLEHAYEPLRKQSMLAPFAAVGKIYACTATWLGDSPDGKKSYILTAAHCAEYKDPSVSSGRYSGQFRDRHDRLIAQDGVYYLGPYRVNRPDGFGGASTDIALLVLNKKATMTDDQGQPLSQPWLYDGAAELGQNVSLLGYGNWGTGQVSPQSNASSADHFLPEKGSMRAWGESYIDAIWEMDHGMSAPYQPEQPSKAWARLAPGDSGSAWWQQHQGFWTIVGVTNGGSENSSNAARVSQYVGWIKSLYPQVRTLSEMTTVTASQTLALPDLAKEVSEGSVTYRVPQQDNARGPHDVHWDLGPGESEIRINLQDINSGEYHPLTLRAWRDVGCDKAPMNSAVNCGNKQSPLLLKYLGEDNKALPSGHYKGSFYILAEGWHDKSYKNKLMLSADINISEGHNSKPRYPLYQPGQYYKAGDRVTDRQGNIYRCRNFPYNRFCQGESRFYAPGSGTHWSTAWSRVR</sequence>
<proteinExistence type="predicted"/>
<keyword evidence="3" id="KW-0378">Hydrolase</keyword>
<dbReference type="GO" id="GO:0004252">
    <property type="term" value="F:serine-type endopeptidase activity"/>
    <property type="evidence" value="ECO:0007669"/>
    <property type="project" value="InterPro"/>
</dbReference>
<evidence type="ECO:0000313" key="4">
    <source>
        <dbReference type="Proteomes" id="UP000585363"/>
    </source>
</evidence>